<name>A0AAD9UJY3_RIDPI</name>
<dbReference type="Proteomes" id="UP001209878">
    <property type="component" value="Unassembled WGS sequence"/>
</dbReference>
<evidence type="ECO:0000256" key="1">
    <source>
        <dbReference type="SAM" id="Phobius"/>
    </source>
</evidence>
<keyword evidence="3" id="KW-1185">Reference proteome</keyword>
<protein>
    <submittedName>
        <fullName evidence="2">Uncharacterized protein</fullName>
    </submittedName>
</protein>
<organism evidence="2 3">
    <name type="scientific">Ridgeia piscesae</name>
    <name type="common">Tubeworm</name>
    <dbReference type="NCBI Taxonomy" id="27915"/>
    <lineage>
        <taxon>Eukaryota</taxon>
        <taxon>Metazoa</taxon>
        <taxon>Spiralia</taxon>
        <taxon>Lophotrochozoa</taxon>
        <taxon>Annelida</taxon>
        <taxon>Polychaeta</taxon>
        <taxon>Sedentaria</taxon>
        <taxon>Canalipalpata</taxon>
        <taxon>Sabellida</taxon>
        <taxon>Siboglinidae</taxon>
        <taxon>Ridgeia</taxon>
    </lineage>
</organism>
<proteinExistence type="predicted"/>
<evidence type="ECO:0000313" key="2">
    <source>
        <dbReference type="EMBL" id="KAK2192010.1"/>
    </source>
</evidence>
<feature type="transmembrane region" description="Helical" evidence="1">
    <location>
        <begin position="6"/>
        <end position="26"/>
    </location>
</feature>
<keyword evidence="1" id="KW-1133">Transmembrane helix</keyword>
<keyword evidence="1" id="KW-0812">Transmembrane</keyword>
<reference evidence="2" key="1">
    <citation type="journal article" date="2023" name="Mol. Biol. Evol.">
        <title>Third-Generation Sequencing Reveals the Adaptive Role of the Epigenome in Three Deep-Sea Polychaetes.</title>
        <authorList>
            <person name="Perez M."/>
            <person name="Aroh O."/>
            <person name="Sun Y."/>
            <person name="Lan Y."/>
            <person name="Juniper S.K."/>
            <person name="Young C.R."/>
            <person name="Angers B."/>
            <person name="Qian P.Y."/>
        </authorList>
    </citation>
    <scope>NUCLEOTIDE SEQUENCE</scope>
    <source>
        <strain evidence="2">R07B-5</strain>
    </source>
</reference>
<evidence type="ECO:0000313" key="3">
    <source>
        <dbReference type="Proteomes" id="UP001209878"/>
    </source>
</evidence>
<keyword evidence="1" id="KW-0472">Membrane</keyword>
<comment type="caution">
    <text evidence="2">The sequence shown here is derived from an EMBL/GenBank/DDBJ whole genome shotgun (WGS) entry which is preliminary data.</text>
</comment>
<dbReference type="EMBL" id="JAODUO010000041">
    <property type="protein sequence ID" value="KAK2192010.1"/>
    <property type="molecule type" value="Genomic_DNA"/>
</dbReference>
<accession>A0AAD9UJY3</accession>
<gene>
    <name evidence="2" type="ORF">NP493_41g06031</name>
</gene>
<dbReference type="AlphaFoldDB" id="A0AAD9UJY3"/>
<sequence>MLNANFASTWISFINCNFVISTNVFIMMKKDPKKYEGTWITASTYIYACKYNIGGCRTRGSGTLDYIHITMVYFRHQLQQHQSTTFVDLLNTVVLLLALVVTTDGSAVDETIEQNSFRIGRIHSAS</sequence>